<evidence type="ECO:0000313" key="3">
    <source>
        <dbReference type="Proteomes" id="UP001633002"/>
    </source>
</evidence>
<evidence type="ECO:0000256" key="1">
    <source>
        <dbReference type="SAM" id="MobiDB-lite"/>
    </source>
</evidence>
<evidence type="ECO:0008006" key="4">
    <source>
        <dbReference type="Google" id="ProtNLM"/>
    </source>
</evidence>
<organism evidence="2 3">
    <name type="scientific">Riccia sorocarpa</name>
    <dbReference type="NCBI Taxonomy" id="122646"/>
    <lineage>
        <taxon>Eukaryota</taxon>
        <taxon>Viridiplantae</taxon>
        <taxon>Streptophyta</taxon>
        <taxon>Embryophyta</taxon>
        <taxon>Marchantiophyta</taxon>
        <taxon>Marchantiopsida</taxon>
        <taxon>Marchantiidae</taxon>
        <taxon>Marchantiales</taxon>
        <taxon>Ricciaceae</taxon>
        <taxon>Riccia</taxon>
    </lineage>
</organism>
<dbReference type="Gene3D" id="3.40.50.150">
    <property type="entry name" value="Vaccinia Virus protein VP39"/>
    <property type="match status" value="1"/>
</dbReference>
<dbReference type="InterPro" id="IPR029063">
    <property type="entry name" value="SAM-dependent_MTases_sf"/>
</dbReference>
<gene>
    <name evidence="2" type="ORF">R1sor_022525</name>
</gene>
<accession>A0ABD3GPB2</accession>
<sequence length="259" mass="29155">MCSQLDIRRPTWFQLNKKQAQTAADCLYLDMSSGFKLDRDDDVPDWNAFPEEEDLPRKLMGLGQSILNDRGCMIILHQGTLRISQQTVDVLDAYSQVYHLKVEVFCKASHHFIILKLDMAPFNEDNSGRESSQINNYNHTCTSKLDDGGRRKCHGFVQTLLENFTGQGDIFIDFAGGWGATLQAANNCGRCCIVAETRKDALESLQRVLSSLHEPATTNPESERQTQKSLGKKPLGDEDDLGVSVCTIYEYHSTSICFY</sequence>
<name>A0ABD3GPB2_9MARC</name>
<comment type="caution">
    <text evidence="2">The sequence shown here is derived from an EMBL/GenBank/DDBJ whole genome shotgun (WGS) entry which is preliminary data.</text>
</comment>
<dbReference type="Proteomes" id="UP001633002">
    <property type="component" value="Unassembled WGS sequence"/>
</dbReference>
<protein>
    <recommendedName>
        <fullName evidence="4">Trimethylguanosine synthase</fullName>
    </recommendedName>
</protein>
<evidence type="ECO:0000313" key="2">
    <source>
        <dbReference type="EMBL" id="KAL3679569.1"/>
    </source>
</evidence>
<proteinExistence type="predicted"/>
<dbReference type="EMBL" id="JBJQOH010000007">
    <property type="protein sequence ID" value="KAL3679569.1"/>
    <property type="molecule type" value="Genomic_DNA"/>
</dbReference>
<dbReference type="AlphaFoldDB" id="A0ABD3GPB2"/>
<reference evidence="2 3" key="1">
    <citation type="submission" date="2024-09" db="EMBL/GenBank/DDBJ databases">
        <title>Chromosome-scale assembly of Riccia sorocarpa.</title>
        <authorList>
            <person name="Paukszto L."/>
        </authorList>
    </citation>
    <scope>NUCLEOTIDE SEQUENCE [LARGE SCALE GENOMIC DNA]</scope>
    <source>
        <strain evidence="2">LP-2024</strain>
        <tissue evidence="2">Aerial parts of the thallus</tissue>
    </source>
</reference>
<dbReference type="SUPFAM" id="SSF53335">
    <property type="entry name" value="S-adenosyl-L-methionine-dependent methyltransferases"/>
    <property type="match status" value="1"/>
</dbReference>
<feature type="region of interest" description="Disordered" evidence="1">
    <location>
        <begin position="212"/>
        <end position="235"/>
    </location>
</feature>
<keyword evidence="3" id="KW-1185">Reference proteome</keyword>